<dbReference type="FunFam" id="3.30.70.270:FF:000020">
    <property type="entry name" value="Transposon Tf2-6 polyprotein-like Protein"/>
    <property type="match status" value="1"/>
</dbReference>
<keyword evidence="3" id="KW-0862">Zinc</keyword>
<dbReference type="InterPro" id="IPR000477">
    <property type="entry name" value="RT_dom"/>
</dbReference>
<feature type="domain" description="Reverse transcriptase" evidence="5">
    <location>
        <begin position="137"/>
        <end position="319"/>
    </location>
</feature>
<keyword evidence="7" id="KW-1185">Reference proteome</keyword>
<dbReference type="EMBL" id="MRZV01001221">
    <property type="protein sequence ID" value="PIK39603.1"/>
    <property type="molecule type" value="Genomic_DNA"/>
</dbReference>
<dbReference type="SUPFAM" id="SSF57903">
    <property type="entry name" value="FYVE/PHD zinc finger"/>
    <property type="match status" value="1"/>
</dbReference>
<dbReference type="Pfam" id="PF17919">
    <property type="entry name" value="RT_RNaseH_2"/>
    <property type="match status" value="1"/>
</dbReference>
<dbReference type="InterPro" id="IPR043128">
    <property type="entry name" value="Rev_trsase/Diguanyl_cyclase"/>
</dbReference>
<evidence type="ECO:0000256" key="2">
    <source>
        <dbReference type="ARBA" id="ARBA00022771"/>
    </source>
</evidence>
<dbReference type="Gene3D" id="3.10.10.10">
    <property type="entry name" value="HIV Type 1 Reverse Transcriptase, subunit A, domain 1"/>
    <property type="match status" value="1"/>
</dbReference>
<dbReference type="Gene3D" id="3.30.40.10">
    <property type="entry name" value="Zinc/RING finger domain, C3HC4 (zinc finger)"/>
    <property type="match status" value="1"/>
</dbReference>
<protein>
    <recommendedName>
        <fullName evidence="5">Reverse transcriptase domain-containing protein</fullName>
    </recommendedName>
</protein>
<dbReference type="InterPro" id="IPR043502">
    <property type="entry name" value="DNA/RNA_pol_sf"/>
</dbReference>
<dbReference type="Pfam" id="PF00078">
    <property type="entry name" value="RVT_1"/>
    <property type="match status" value="1"/>
</dbReference>
<dbReference type="CDD" id="cd01647">
    <property type="entry name" value="RT_LTR"/>
    <property type="match status" value="1"/>
</dbReference>
<comment type="caution">
    <text evidence="6">The sequence shown here is derived from an EMBL/GenBank/DDBJ whole genome shotgun (WGS) entry which is preliminary data.</text>
</comment>
<dbReference type="PANTHER" id="PTHR37984:SF5">
    <property type="entry name" value="PROTEIN NYNRIN-LIKE"/>
    <property type="match status" value="1"/>
</dbReference>
<proteinExistence type="predicted"/>
<dbReference type="InterPro" id="IPR011011">
    <property type="entry name" value="Znf_FYVE_PHD"/>
</dbReference>
<dbReference type="InterPro" id="IPR041577">
    <property type="entry name" value="RT_RNaseH_2"/>
</dbReference>
<dbReference type="PROSITE" id="PS50878">
    <property type="entry name" value="RT_POL"/>
    <property type="match status" value="1"/>
</dbReference>
<dbReference type="InterPro" id="IPR001965">
    <property type="entry name" value="Znf_PHD"/>
</dbReference>
<dbReference type="SMART" id="SM00249">
    <property type="entry name" value="PHD"/>
    <property type="match status" value="1"/>
</dbReference>
<organism evidence="6 7">
    <name type="scientific">Stichopus japonicus</name>
    <name type="common">Sea cucumber</name>
    <dbReference type="NCBI Taxonomy" id="307972"/>
    <lineage>
        <taxon>Eukaryota</taxon>
        <taxon>Metazoa</taxon>
        <taxon>Echinodermata</taxon>
        <taxon>Eleutherozoa</taxon>
        <taxon>Echinozoa</taxon>
        <taxon>Holothuroidea</taxon>
        <taxon>Aspidochirotacea</taxon>
        <taxon>Aspidochirotida</taxon>
        <taxon>Stichopodidae</taxon>
        <taxon>Apostichopus</taxon>
    </lineage>
</organism>
<evidence type="ECO:0000313" key="6">
    <source>
        <dbReference type="EMBL" id="PIK39603.1"/>
    </source>
</evidence>
<keyword evidence="1" id="KW-0479">Metal-binding</keyword>
<dbReference type="GO" id="GO:0003824">
    <property type="term" value="F:catalytic activity"/>
    <property type="evidence" value="ECO:0007669"/>
    <property type="project" value="UniProtKB-KW"/>
</dbReference>
<evidence type="ECO:0000259" key="5">
    <source>
        <dbReference type="PROSITE" id="PS50878"/>
    </source>
</evidence>
<dbReference type="InterPro" id="IPR013083">
    <property type="entry name" value="Znf_RING/FYVE/PHD"/>
</dbReference>
<sequence>MLCGGKVLAYADSGAERSLISTLMVENCEVMPLSEPLCFKLLDDTPLVVTGESKFDPGDADSKHVHALRAVSGKLGYEKQVKGLVENFKEVFVDKPGYCGWLQHRIETGEAAPVKKRPYKLAPSKRANLKKQIHDMLEQDIIIPSVSEWCSPVVMVDKPDGTYRMAVDYRALNAVTKSSNYPIPSIDSILYSMCNSRVFSTLDLKSGFWQAAIHPDDQPKTAFVCEEGVYQFKRLPFGLKNASKYFQNLLDVVFQSLEGSTSNNYYPYIDDIVVHSSTIQEHFEDLHKVLECLKNAGLTVNPAKCHLVYKEVKFLGYVINGDGINLDPSKSEAVEMFPSPTNKKALERFLGLSGWCSKFIPNYATLVEPLNNLRRKDIRWDWSGECQNAFEQLKEEIARAVSLSIPDCSRQFEVHTDASGVGLGAALMQVNHADALSRAVIGVVNYDQNVCFHPDCKGDPSSKIFWIQCENCDRWFHWVCLGLSKEEVDKIDNYHCAECSSGISQAALAESDECVERSIKSCVLPDENQFLLKQQDDSRLSTIRQGLKQGNVEDVGMPGYVMEEDLLKYKIGPAGQRVVVPDQLVNEVINHYHCSPTCPT</sequence>
<evidence type="ECO:0000256" key="1">
    <source>
        <dbReference type="ARBA" id="ARBA00022723"/>
    </source>
</evidence>
<gene>
    <name evidence="6" type="ORF">BSL78_23553</name>
</gene>
<dbReference type="Pfam" id="PF00628">
    <property type="entry name" value="PHD"/>
    <property type="match status" value="1"/>
</dbReference>
<evidence type="ECO:0000256" key="3">
    <source>
        <dbReference type="ARBA" id="ARBA00022833"/>
    </source>
</evidence>
<keyword evidence="4" id="KW-0511">Multifunctional enzyme</keyword>
<reference evidence="6 7" key="1">
    <citation type="journal article" date="2017" name="PLoS Biol.">
        <title>The sea cucumber genome provides insights into morphological evolution and visceral regeneration.</title>
        <authorList>
            <person name="Zhang X."/>
            <person name="Sun L."/>
            <person name="Yuan J."/>
            <person name="Sun Y."/>
            <person name="Gao Y."/>
            <person name="Zhang L."/>
            <person name="Li S."/>
            <person name="Dai H."/>
            <person name="Hamel J.F."/>
            <person name="Liu C."/>
            <person name="Yu Y."/>
            <person name="Liu S."/>
            <person name="Lin W."/>
            <person name="Guo K."/>
            <person name="Jin S."/>
            <person name="Xu P."/>
            <person name="Storey K.B."/>
            <person name="Huan P."/>
            <person name="Zhang T."/>
            <person name="Zhou Y."/>
            <person name="Zhang J."/>
            <person name="Lin C."/>
            <person name="Li X."/>
            <person name="Xing L."/>
            <person name="Huo D."/>
            <person name="Sun M."/>
            <person name="Wang L."/>
            <person name="Mercier A."/>
            <person name="Li F."/>
            <person name="Yang H."/>
            <person name="Xiang J."/>
        </authorList>
    </citation>
    <scope>NUCLEOTIDE SEQUENCE [LARGE SCALE GENOMIC DNA]</scope>
    <source>
        <strain evidence="6">Shaxun</strain>
        <tissue evidence="6">Muscle</tissue>
    </source>
</reference>
<dbReference type="AlphaFoldDB" id="A0A2G8JV42"/>
<dbReference type="GO" id="GO:0008270">
    <property type="term" value="F:zinc ion binding"/>
    <property type="evidence" value="ECO:0007669"/>
    <property type="project" value="UniProtKB-KW"/>
</dbReference>
<dbReference type="OrthoDB" id="9950135at2759"/>
<dbReference type="SUPFAM" id="SSF56672">
    <property type="entry name" value="DNA/RNA polymerases"/>
    <property type="match status" value="1"/>
</dbReference>
<keyword evidence="2" id="KW-0863">Zinc-finger</keyword>
<dbReference type="InterPro" id="IPR019787">
    <property type="entry name" value="Znf_PHD-finger"/>
</dbReference>
<dbReference type="Proteomes" id="UP000230750">
    <property type="component" value="Unassembled WGS sequence"/>
</dbReference>
<name>A0A2G8JV42_STIJA</name>
<dbReference type="PANTHER" id="PTHR37984">
    <property type="entry name" value="PROTEIN CBG26694"/>
    <property type="match status" value="1"/>
</dbReference>
<dbReference type="InterPro" id="IPR050951">
    <property type="entry name" value="Retrovirus_Pol_polyprotein"/>
</dbReference>
<evidence type="ECO:0000256" key="4">
    <source>
        <dbReference type="ARBA" id="ARBA00023268"/>
    </source>
</evidence>
<dbReference type="Gene3D" id="3.30.70.270">
    <property type="match status" value="2"/>
</dbReference>
<accession>A0A2G8JV42</accession>
<evidence type="ECO:0000313" key="7">
    <source>
        <dbReference type="Proteomes" id="UP000230750"/>
    </source>
</evidence>